<keyword evidence="1" id="KW-0812">Transmembrane</keyword>
<gene>
    <name evidence="2" type="ORF">OKA104_LOCUS54558</name>
</gene>
<keyword evidence="1" id="KW-0472">Membrane</keyword>
<accession>A0A820SRL7</accession>
<organism evidence="2 3">
    <name type="scientific">Adineta steineri</name>
    <dbReference type="NCBI Taxonomy" id="433720"/>
    <lineage>
        <taxon>Eukaryota</taxon>
        <taxon>Metazoa</taxon>
        <taxon>Spiralia</taxon>
        <taxon>Gnathifera</taxon>
        <taxon>Rotifera</taxon>
        <taxon>Eurotatoria</taxon>
        <taxon>Bdelloidea</taxon>
        <taxon>Adinetida</taxon>
        <taxon>Adinetidae</taxon>
        <taxon>Adineta</taxon>
    </lineage>
</organism>
<keyword evidence="1" id="KW-1133">Transmembrane helix</keyword>
<evidence type="ECO:0000313" key="3">
    <source>
        <dbReference type="Proteomes" id="UP000663881"/>
    </source>
</evidence>
<reference evidence="2" key="1">
    <citation type="submission" date="2021-02" db="EMBL/GenBank/DDBJ databases">
        <authorList>
            <person name="Nowell W R."/>
        </authorList>
    </citation>
    <scope>NUCLEOTIDE SEQUENCE</scope>
</reference>
<evidence type="ECO:0000313" key="2">
    <source>
        <dbReference type="EMBL" id="CAF4458552.1"/>
    </source>
</evidence>
<dbReference type="AlphaFoldDB" id="A0A820SRL7"/>
<comment type="caution">
    <text evidence="2">The sequence shown here is derived from an EMBL/GenBank/DDBJ whole genome shotgun (WGS) entry which is preliminary data.</text>
</comment>
<sequence>MFGFLMNKANVYLAPTIREQMLFKRFAMIKMFLAAVGMSMLSVVLLILINESIYRKVLNGFIQRNNRINALQLIIGGSLIGVGMVLAGSCPGTIFVQMKFISSGS</sequence>
<evidence type="ECO:0000256" key="1">
    <source>
        <dbReference type="SAM" id="Phobius"/>
    </source>
</evidence>
<dbReference type="InterPro" id="IPR007272">
    <property type="entry name" value="Sulf_transp_TsuA/YedE"/>
</dbReference>
<dbReference type="Proteomes" id="UP000663881">
    <property type="component" value="Unassembled WGS sequence"/>
</dbReference>
<proteinExistence type="predicted"/>
<name>A0A820SRL7_9BILA</name>
<feature type="transmembrane region" description="Helical" evidence="1">
    <location>
        <begin position="70"/>
        <end position="96"/>
    </location>
</feature>
<dbReference type="Pfam" id="PF04143">
    <property type="entry name" value="Sulf_transp"/>
    <property type="match status" value="1"/>
</dbReference>
<protein>
    <recommendedName>
        <fullName evidence="4">Sulphur transport domain-containing protein</fullName>
    </recommendedName>
</protein>
<dbReference type="EMBL" id="CAJOAY010036626">
    <property type="protein sequence ID" value="CAF4458552.1"/>
    <property type="molecule type" value="Genomic_DNA"/>
</dbReference>
<evidence type="ECO:0008006" key="4">
    <source>
        <dbReference type="Google" id="ProtNLM"/>
    </source>
</evidence>
<feature type="transmembrane region" description="Helical" evidence="1">
    <location>
        <begin position="31"/>
        <end position="50"/>
    </location>
</feature>
<feature type="non-terminal residue" evidence="2">
    <location>
        <position position="1"/>
    </location>
</feature>